<dbReference type="AlphaFoldDB" id="A0A1W1CGS5"/>
<proteinExistence type="predicted"/>
<dbReference type="EC" id="3.1.21.1" evidence="4"/>
<evidence type="ECO:0000256" key="2">
    <source>
        <dbReference type="ARBA" id="ARBA00022801"/>
    </source>
</evidence>
<gene>
    <name evidence="4" type="ORF">MNB_SV-12-1637</name>
</gene>
<feature type="transmembrane region" description="Helical" evidence="3">
    <location>
        <begin position="329"/>
        <end position="346"/>
    </location>
</feature>
<dbReference type="GO" id="GO:0004530">
    <property type="term" value="F:deoxyribonuclease I activity"/>
    <property type="evidence" value="ECO:0007669"/>
    <property type="project" value="UniProtKB-EC"/>
</dbReference>
<dbReference type="SUPFAM" id="SSF54060">
    <property type="entry name" value="His-Me finger endonucleases"/>
    <property type="match status" value="1"/>
</dbReference>
<name>A0A1W1CGS5_9ZZZZ</name>
<keyword evidence="3" id="KW-0812">Transmembrane</keyword>
<dbReference type="Pfam" id="PF04231">
    <property type="entry name" value="Endonuclease_1"/>
    <property type="match status" value="1"/>
</dbReference>
<keyword evidence="1" id="KW-0540">Nuclease</keyword>
<dbReference type="PANTHER" id="PTHR33607:SF2">
    <property type="entry name" value="ENDONUCLEASE-1"/>
    <property type="match status" value="1"/>
</dbReference>
<dbReference type="InterPro" id="IPR044925">
    <property type="entry name" value="His-Me_finger_sf"/>
</dbReference>
<dbReference type="InterPro" id="IPR007346">
    <property type="entry name" value="Endonuclease-I"/>
</dbReference>
<keyword evidence="3" id="KW-0472">Membrane</keyword>
<keyword evidence="3" id="KW-1133">Transmembrane helix</keyword>
<evidence type="ECO:0000256" key="3">
    <source>
        <dbReference type="SAM" id="Phobius"/>
    </source>
</evidence>
<keyword evidence="2 4" id="KW-0378">Hydrolase</keyword>
<reference evidence="4" key="1">
    <citation type="submission" date="2016-10" db="EMBL/GenBank/DDBJ databases">
        <authorList>
            <person name="de Groot N.N."/>
        </authorList>
    </citation>
    <scope>NUCLEOTIDE SEQUENCE</scope>
</reference>
<sequence>MKKIALITTLILGSLWGTEAFHLFNTDDKGIKHLEDDSYAKEVTFNNISMLMTPDGDLVDEDVATIEDEVVSLVSSKKSFRRSKRILATKIYNKHRVAFYSGCTYRVRDKKLVPTFNSCGYKVRKSRTRARRIEWEHIVPAHRFGRDLRCWNRGGRGYCRTSNKKFAEMEADMHNLVPAIGEINGDRSNFPYGEVPNEPRAYGKTVDMEISFKLDRAEAPDNRLGDIARVYLYMNSKYDMPLEAEELKRLISWNNSDAVDEWEIEKNNMVKTYQGDDNPFVSDYKKLDVKNFKSVAIKSNSSSSESSSFDKTKGDVEKDFEWLLKFIPAKYQPVVIIILAILVMLYRRRKK</sequence>
<dbReference type="EMBL" id="FPHE01000139">
    <property type="protein sequence ID" value="SFV65080.1"/>
    <property type="molecule type" value="Genomic_DNA"/>
</dbReference>
<accession>A0A1W1CGS5</accession>
<evidence type="ECO:0000313" key="4">
    <source>
        <dbReference type="EMBL" id="SFV65080.1"/>
    </source>
</evidence>
<organism evidence="4">
    <name type="scientific">hydrothermal vent metagenome</name>
    <dbReference type="NCBI Taxonomy" id="652676"/>
    <lineage>
        <taxon>unclassified sequences</taxon>
        <taxon>metagenomes</taxon>
        <taxon>ecological metagenomes</taxon>
    </lineage>
</organism>
<evidence type="ECO:0000256" key="1">
    <source>
        <dbReference type="ARBA" id="ARBA00022722"/>
    </source>
</evidence>
<keyword evidence="4" id="KW-0255">Endonuclease</keyword>
<protein>
    <submittedName>
        <fullName evidence="4">Endonuclease I</fullName>
        <ecNumber evidence="4">3.1.21.1</ecNumber>
    </submittedName>
</protein>
<dbReference type="PANTHER" id="PTHR33607">
    <property type="entry name" value="ENDONUCLEASE-1"/>
    <property type="match status" value="1"/>
</dbReference>